<dbReference type="SUPFAM" id="SSF53254">
    <property type="entry name" value="Phosphoglycerate mutase-like"/>
    <property type="match status" value="1"/>
</dbReference>
<evidence type="ECO:0000313" key="9">
    <source>
        <dbReference type="EMBL" id="KAJ2675738.1"/>
    </source>
</evidence>
<keyword evidence="5" id="KW-0324">Glycolysis</keyword>
<feature type="binding site" evidence="8">
    <location>
        <position position="61"/>
    </location>
    <ligand>
        <name>substrate</name>
    </ligand>
</feature>
<protein>
    <recommendedName>
        <fullName evidence="4">phosphoglycerate mutase (2,3-diphosphoglycerate-dependent)</fullName>
        <ecNumber evidence="4">5.4.2.11</ecNumber>
    </recommendedName>
</protein>
<dbReference type="InterPro" id="IPR005952">
    <property type="entry name" value="Phosphogly_mut1"/>
</dbReference>
<dbReference type="EC" id="5.4.2.11" evidence="4"/>
<evidence type="ECO:0000256" key="7">
    <source>
        <dbReference type="PIRSR" id="PIRSR613078-1"/>
    </source>
</evidence>
<comment type="catalytic activity">
    <reaction evidence="1">
        <text>(2R)-2-phosphoglycerate = (2R)-3-phosphoglycerate</text>
        <dbReference type="Rhea" id="RHEA:15901"/>
        <dbReference type="ChEBI" id="CHEBI:58272"/>
        <dbReference type="ChEBI" id="CHEBI:58289"/>
        <dbReference type="EC" id="5.4.2.11"/>
    </reaction>
</comment>
<dbReference type="InterPro" id="IPR001345">
    <property type="entry name" value="PG/BPGM_mutase_AS"/>
</dbReference>
<feature type="active site" description="Tele-phosphohistidine intermediate" evidence="7">
    <location>
        <position position="11"/>
    </location>
</feature>
<evidence type="ECO:0000256" key="6">
    <source>
        <dbReference type="ARBA" id="ARBA00023235"/>
    </source>
</evidence>
<keyword evidence="6" id="KW-0413">Isomerase</keyword>
<evidence type="ECO:0000256" key="5">
    <source>
        <dbReference type="ARBA" id="ARBA00023152"/>
    </source>
</evidence>
<dbReference type="AlphaFoldDB" id="A0A9W8KXQ4"/>
<dbReference type="Proteomes" id="UP001151518">
    <property type="component" value="Unassembled WGS sequence"/>
</dbReference>
<comment type="pathway">
    <text evidence="2">Carbohydrate degradation; glycolysis; pyruvate from D-glyceraldehyde 3-phosphate: step 3/5.</text>
</comment>
<dbReference type="OrthoDB" id="354304at2759"/>
<dbReference type="InterPro" id="IPR013078">
    <property type="entry name" value="His_Pase_superF_clade-1"/>
</dbReference>
<organism evidence="9 10">
    <name type="scientific">Coemansia spiralis</name>
    <dbReference type="NCBI Taxonomy" id="417178"/>
    <lineage>
        <taxon>Eukaryota</taxon>
        <taxon>Fungi</taxon>
        <taxon>Fungi incertae sedis</taxon>
        <taxon>Zoopagomycota</taxon>
        <taxon>Kickxellomycotina</taxon>
        <taxon>Kickxellomycetes</taxon>
        <taxon>Kickxellales</taxon>
        <taxon>Kickxellaceae</taxon>
        <taxon>Coemansia</taxon>
    </lineage>
</organism>
<dbReference type="Gene3D" id="3.40.50.1240">
    <property type="entry name" value="Phosphoglycerate mutase-like"/>
    <property type="match status" value="1"/>
</dbReference>
<gene>
    <name evidence="9" type="ORF">GGI25_003832</name>
</gene>
<evidence type="ECO:0000256" key="4">
    <source>
        <dbReference type="ARBA" id="ARBA00012028"/>
    </source>
</evidence>
<evidence type="ECO:0000256" key="3">
    <source>
        <dbReference type="ARBA" id="ARBA00006717"/>
    </source>
</evidence>
<dbReference type="CDD" id="cd07067">
    <property type="entry name" value="HP_PGM_like"/>
    <property type="match status" value="1"/>
</dbReference>
<evidence type="ECO:0000313" key="10">
    <source>
        <dbReference type="Proteomes" id="UP001151518"/>
    </source>
</evidence>
<dbReference type="InterPro" id="IPR029033">
    <property type="entry name" value="His_PPase_superfam"/>
</dbReference>
<dbReference type="EMBL" id="JANBTW010000045">
    <property type="protein sequence ID" value="KAJ2675738.1"/>
    <property type="molecule type" value="Genomic_DNA"/>
</dbReference>
<evidence type="ECO:0000256" key="2">
    <source>
        <dbReference type="ARBA" id="ARBA00004798"/>
    </source>
</evidence>
<feature type="binding site" evidence="8">
    <location>
        <begin position="10"/>
        <end position="17"/>
    </location>
    <ligand>
        <name>substrate</name>
    </ligand>
</feature>
<feature type="active site" description="Proton donor/acceptor" evidence="7">
    <location>
        <position position="86"/>
    </location>
</feature>
<accession>A0A9W8KXQ4</accession>
<dbReference type="PANTHER" id="PTHR11931">
    <property type="entry name" value="PHOSPHOGLYCERATE MUTASE"/>
    <property type="match status" value="1"/>
</dbReference>
<sequence>MVEIDIILARHGQTRANAKRMLQGGLIDCDLDERGKQQAMMLAEGMRDYHIDWIITSNLIRSIHTAQTVAQYHPGVPFTKDARLNEVSWGELDGTSIKACQHVRTTVIGEWIEGNFDAKFPSGESAGECSARVKSAFRDILEAAVERNHTNLFLCLHGRITRVILASLIDKDLREMEKYKHTNCGYYHFKVSVDRGVLEKRGVDGLAFEHIRRDVREHLRRID</sequence>
<evidence type="ECO:0000256" key="1">
    <source>
        <dbReference type="ARBA" id="ARBA00000380"/>
    </source>
</evidence>
<comment type="caution">
    <text evidence="9">The sequence shown here is derived from an EMBL/GenBank/DDBJ whole genome shotgun (WGS) entry which is preliminary data.</text>
</comment>
<comment type="similarity">
    <text evidence="3">Belongs to the phosphoglycerate mutase family. BPG-dependent PGAM subfamily.</text>
</comment>
<name>A0A9W8KXQ4_9FUNG</name>
<dbReference type="Pfam" id="PF00300">
    <property type="entry name" value="His_Phos_1"/>
    <property type="match status" value="1"/>
</dbReference>
<evidence type="ECO:0000256" key="8">
    <source>
        <dbReference type="PIRSR" id="PIRSR613078-2"/>
    </source>
</evidence>
<dbReference type="GO" id="GO:0006096">
    <property type="term" value="P:glycolytic process"/>
    <property type="evidence" value="ECO:0007669"/>
    <property type="project" value="UniProtKB-KW"/>
</dbReference>
<proteinExistence type="inferred from homology"/>
<dbReference type="SMART" id="SM00855">
    <property type="entry name" value="PGAM"/>
    <property type="match status" value="1"/>
</dbReference>
<dbReference type="GO" id="GO:0004619">
    <property type="term" value="F:phosphoglycerate mutase activity"/>
    <property type="evidence" value="ECO:0007669"/>
    <property type="project" value="UniProtKB-EC"/>
</dbReference>
<dbReference type="PROSITE" id="PS00175">
    <property type="entry name" value="PG_MUTASE"/>
    <property type="match status" value="1"/>
</dbReference>
<reference evidence="9" key="1">
    <citation type="submission" date="2022-07" db="EMBL/GenBank/DDBJ databases">
        <title>Phylogenomic reconstructions and comparative analyses of Kickxellomycotina fungi.</title>
        <authorList>
            <person name="Reynolds N.K."/>
            <person name="Stajich J.E."/>
            <person name="Barry K."/>
            <person name="Grigoriev I.V."/>
            <person name="Crous P."/>
            <person name="Smith M.E."/>
        </authorList>
    </citation>
    <scope>NUCLEOTIDE SEQUENCE</scope>
    <source>
        <strain evidence="9">NRRL 3115</strain>
    </source>
</reference>